<dbReference type="AlphaFoldDB" id="M9RL19"/>
<dbReference type="InterPro" id="IPR003646">
    <property type="entry name" value="SH3-like_bac-type"/>
</dbReference>
<protein>
    <recommendedName>
        <fullName evidence="1">SH3b domain-containing protein</fullName>
    </recommendedName>
</protein>
<dbReference type="HOGENOM" id="CLU_092796_0_0_5"/>
<name>M9RL19_9RHOB</name>
<evidence type="ECO:0000259" key="1">
    <source>
        <dbReference type="PROSITE" id="PS51781"/>
    </source>
</evidence>
<accession>M9RL19</accession>
<evidence type="ECO:0000313" key="3">
    <source>
        <dbReference type="Proteomes" id="UP000004688"/>
    </source>
</evidence>
<dbReference type="Gene3D" id="2.30.30.40">
    <property type="entry name" value="SH3 Domains"/>
    <property type="match status" value="1"/>
</dbReference>
<dbReference type="STRING" id="391616.OA238_c02410"/>
<dbReference type="eggNOG" id="COG3103">
    <property type="taxonomic scope" value="Bacteria"/>
</dbReference>
<dbReference type="KEGG" id="oar:OA238_c02410"/>
<evidence type="ECO:0000313" key="2">
    <source>
        <dbReference type="EMBL" id="AGI70510.1"/>
    </source>
</evidence>
<dbReference type="RefSeq" id="WP_015493751.1">
    <property type="nucleotide sequence ID" value="NC_020908.1"/>
</dbReference>
<proteinExistence type="predicted"/>
<dbReference type="OrthoDB" id="7433551at2"/>
<reference evidence="2 3" key="1">
    <citation type="journal article" date="2013" name="PLoS ONE">
        <title>Poles Apart: Arctic and Antarctic Octadecabacter strains Share High Genome Plasticity and a New Type of Xanthorhodopsin.</title>
        <authorList>
            <person name="Vollmers J."/>
            <person name="Voget S."/>
            <person name="Dietrich S."/>
            <person name="Gollnow K."/>
            <person name="Smits M."/>
            <person name="Meyer K."/>
            <person name="Brinkhoff T."/>
            <person name="Simon M."/>
            <person name="Daniel R."/>
        </authorList>
    </citation>
    <scope>NUCLEOTIDE SEQUENCE [LARGE SCALE GENOMIC DNA]</scope>
    <source>
        <strain evidence="2 3">238</strain>
    </source>
</reference>
<gene>
    <name evidence="2" type="ORF">OA238_c02410</name>
</gene>
<dbReference type="PROSITE" id="PS51781">
    <property type="entry name" value="SH3B"/>
    <property type="match status" value="1"/>
</dbReference>
<dbReference type="EMBL" id="CP003742">
    <property type="protein sequence ID" value="AGI70510.1"/>
    <property type="molecule type" value="Genomic_DNA"/>
</dbReference>
<keyword evidence="3" id="KW-1185">Reference proteome</keyword>
<dbReference type="Pfam" id="PF08239">
    <property type="entry name" value="SH3_3"/>
    <property type="match status" value="1"/>
</dbReference>
<feature type="domain" description="SH3b" evidence="1">
    <location>
        <begin position="99"/>
        <end position="163"/>
    </location>
</feature>
<sequence length="165" mass="17744">MKRYVWLTLALMGWIYYEMSDGSDFAPNEHQVAAVELEVPEIVARADTATLMSVSSSNTVAQPEVSDADVLRAVALVVALDTVEPDVIAVVETVVEPELDIRAVAGSRVNLHMGPGTGFEVITTLDGGTKIEVLDVDADGWANVSTVDRGIEGWMAERLLSDPET</sequence>
<dbReference type="SMART" id="SM00287">
    <property type="entry name" value="SH3b"/>
    <property type="match status" value="1"/>
</dbReference>
<organism evidence="2 3">
    <name type="scientific">Octadecabacter arcticus 238</name>
    <dbReference type="NCBI Taxonomy" id="391616"/>
    <lineage>
        <taxon>Bacteria</taxon>
        <taxon>Pseudomonadati</taxon>
        <taxon>Pseudomonadota</taxon>
        <taxon>Alphaproteobacteria</taxon>
        <taxon>Rhodobacterales</taxon>
        <taxon>Roseobacteraceae</taxon>
        <taxon>Octadecabacter</taxon>
    </lineage>
</organism>
<dbReference type="Proteomes" id="UP000004688">
    <property type="component" value="Chromosome"/>
</dbReference>